<dbReference type="CDD" id="cd00211">
    <property type="entry name" value="PTS_IIA_fru"/>
    <property type="match status" value="1"/>
</dbReference>
<dbReference type="RefSeq" id="WP_093754419.1">
    <property type="nucleotide sequence ID" value="NZ_FNNG01000014.1"/>
</dbReference>
<dbReference type="PANTHER" id="PTHR47738">
    <property type="entry name" value="PTS SYSTEM FRUCTOSE-LIKE EIIA COMPONENT-RELATED"/>
    <property type="match status" value="1"/>
</dbReference>
<dbReference type="AlphaFoldDB" id="A0A1H3D6U3"/>
<evidence type="ECO:0000259" key="1">
    <source>
        <dbReference type="PROSITE" id="PS51094"/>
    </source>
</evidence>
<gene>
    <name evidence="2" type="ORF">SAMN05660923_02620</name>
</gene>
<evidence type="ECO:0000313" key="2">
    <source>
        <dbReference type="EMBL" id="SDX62066.1"/>
    </source>
</evidence>
<dbReference type="PANTHER" id="PTHR47738:SF3">
    <property type="entry name" value="PHOSPHOTRANSFERASE SYSTEM MANNITOL_FRUCTOSE-SPECIFIC IIA DOMAIN CONTAINING PROTEIN"/>
    <property type="match status" value="1"/>
</dbReference>
<keyword evidence="3" id="KW-1185">Reference proteome</keyword>
<dbReference type="SUPFAM" id="SSF55804">
    <property type="entry name" value="Phoshotransferase/anion transport protein"/>
    <property type="match status" value="1"/>
</dbReference>
<protein>
    <submittedName>
        <fullName evidence="2">PTS system, galactitol-specific IIA component</fullName>
    </submittedName>
</protein>
<dbReference type="EMBL" id="FNNG01000014">
    <property type="protein sequence ID" value="SDX62066.1"/>
    <property type="molecule type" value="Genomic_DNA"/>
</dbReference>
<reference evidence="2 3" key="1">
    <citation type="submission" date="2016-10" db="EMBL/GenBank/DDBJ databases">
        <authorList>
            <person name="de Groot N.N."/>
        </authorList>
    </citation>
    <scope>NUCLEOTIDE SEQUENCE [LARGE SCALE GENOMIC DNA]</scope>
    <source>
        <strain evidence="2 3">DSM 23310</strain>
    </source>
</reference>
<dbReference type="PROSITE" id="PS51094">
    <property type="entry name" value="PTS_EIIA_TYPE_2"/>
    <property type="match status" value="1"/>
</dbReference>
<dbReference type="InterPro" id="IPR051541">
    <property type="entry name" value="PTS_SugarTrans_NitroReg"/>
</dbReference>
<dbReference type="Pfam" id="PF00359">
    <property type="entry name" value="PTS_EIIA_2"/>
    <property type="match status" value="1"/>
</dbReference>
<name>A0A1H3D6U3_9FIRM</name>
<dbReference type="Gene3D" id="3.40.930.10">
    <property type="entry name" value="Mannitol-specific EII, Chain A"/>
    <property type="match status" value="1"/>
</dbReference>
<dbReference type="Proteomes" id="UP000198828">
    <property type="component" value="Unassembled WGS sequence"/>
</dbReference>
<organism evidence="2 3">
    <name type="scientific">Tepidimicrobium xylanilyticum</name>
    <dbReference type="NCBI Taxonomy" id="1123352"/>
    <lineage>
        <taxon>Bacteria</taxon>
        <taxon>Bacillati</taxon>
        <taxon>Bacillota</taxon>
        <taxon>Tissierellia</taxon>
        <taxon>Tissierellales</taxon>
        <taxon>Tepidimicrobiaceae</taxon>
        <taxon>Tepidimicrobium</taxon>
    </lineage>
</organism>
<proteinExistence type="predicted"/>
<accession>A0A1H3D6U3</accession>
<dbReference type="InterPro" id="IPR002178">
    <property type="entry name" value="PTS_EIIA_type-2_dom"/>
</dbReference>
<dbReference type="OrthoDB" id="370976at2"/>
<evidence type="ECO:0000313" key="3">
    <source>
        <dbReference type="Proteomes" id="UP000198828"/>
    </source>
</evidence>
<sequence length="154" mass="17468">MSDIKGLFNEELIILNLEAKDDKDAIRQLANRLFKAGYVKESFIEAIIEREANYPTGLSSGDMGVAIPHTDATHVNKAALAIGILKEPVKFHMMGMPEESVSVNIIFMMAIDEPSKHLEMLKTLMTIFQQNDLLNRMRKAREFEEIANIFENEI</sequence>
<feature type="domain" description="PTS EIIA type-2" evidence="1">
    <location>
        <begin position="6"/>
        <end position="153"/>
    </location>
</feature>
<dbReference type="InterPro" id="IPR016152">
    <property type="entry name" value="PTrfase/Anion_transptr"/>
</dbReference>